<evidence type="ECO:0000256" key="16">
    <source>
        <dbReference type="ARBA" id="ARBA00047594"/>
    </source>
</evidence>
<accession>A0A2J8B1V1</accession>
<name>A0A2J8B1V1_9FIRM</name>
<proteinExistence type="inferred from homology"/>
<dbReference type="PANTHER" id="PTHR30622">
    <property type="entry name" value="UNDECAPRENYL-DIPHOSPHATASE"/>
    <property type="match status" value="1"/>
</dbReference>
<comment type="miscellaneous">
    <text evidence="17">Bacitracin is thought to be involved in the inhibition of peptidoglycan synthesis by sequestering undecaprenyl diphosphate, thereby reducing the pool of lipid carrier available.</text>
</comment>
<dbReference type="EMBL" id="NBZD01000002">
    <property type="protein sequence ID" value="PNH18734.1"/>
    <property type="molecule type" value="Genomic_DNA"/>
</dbReference>
<dbReference type="GO" id="GO:0071555">
    <property type="term" value="P:cell wall organization"/>
    <property type="evidence" value="ECO:0007669"/>
    <property type="project" value="UniProtKB-KW"/>
</dbReference>
<evidence type="ECO:0000256" key="7">
    <source>
        <dbReference type="ARBA" id="ARBA00022801"/>
    </source>
</evidence>
<comment type="similarity">
    <text evidence="2 17">Belongs to the UppP family.</text>
</comment>
<dbReference type="NCBIfam" id="NF001390">
    <property type="entry name" value="PRK00281.1-4"/>
    <property type="match status" value="1"/>
</dbReference>
<organism evidence="18 19">
    <name type="scientific">Mageeibacillus indolicus</name>
    <dbReference type="NCBI Taxonomy" id="884684"/>
    <lineage>
        <taxon>Bacteria</taxon>
        <taxon>Bacillati</taxon>
        <taxon>Bacillota</taxon>
        <taxon>Clostridia</taxon>
        <taxon>Eubacteriales</taxon>
        <taxon>Oscillospiraceae</taxon>
        <taxon>Mageeibacillus</taxon>
    </lineage>
</organism>
<comment type="subcellular location">
    <subcellularLocation>
        <location evidence="1 17">Cell membrane</location>
        <topology evidence="1 17">Multi-pass membrane protein</topology>
    </subcellularLocation>
</comment>
<comment type="catalytic activity">
    <reaction evidence="16 17">
        <text>di-trans,octa-cis-undecaprenyl diphosphate + H2O = di-trans,octa-cis-undecaprenyl phosphate + phosphate + H(+)</text>
        <dbReference type="Rhea" id="RHEA:28094"/>
        <dbReference type="ChEBI" id="CHEBI:15377"/>
        <dbReference type="ChEBI" id="CHEBI:15378"/>
        <dbReference type="ChEBI" id="CHEBI:43474"/>
        <dbReference type="ChEBI" id="CHEBI:58405"/>
        <dbReference type="ChEBI" id="CHEBI:60392"/>
        <dbReference type="EC" id="3.6.1.27"/>
    </reaction>
</comment>
<dbReference type="NCBIfam" id="TIGR00753">
    <property type="entry name" value="undec_PP_bacA"/>
    <property type="match status" value="1"/>
</dbReference>
<keyword evidence="11 17" id="KW-0472">Membrane</keyword>
<dbReference type="GO" id="GO:0046677">
    <property type="term" value="P:response to antibiotic"/>
    <property type="evidence" value="ECO:0007669"/>
    <property type="project" value="UniProtKB-UniRule"/>
</dbReference>
<evidence type="ECO:0000256" key="8">
    <source>
        <dbReference type="ARBA" id="ARBA00022960"/>
    </source>
</evidence>
<evidence type="ECO:0000256" key="2">
    <source>
        <dbReference type="ARBA" id="ARBA00010621"/>
    </source>
</evidence>
<keyword evidence="13 17" id="KW-0961">Cell wall biogenesis/degradation</keyword>
<dbReference type="EC" id="3.6.1.27" evidence="3 17"/>
<evidence type="ECO:0000256" key="11">
    <source>
        <dbReference type="ARBA" id="ARBA00023136"/>
    </source>
</evidence>
<feature type="transmembrane region" description="Helical" evidence="17">
    <location>
        <begin position="264"/>
        <end position="279"/>
    </location>
</feature>
<dbReference type="GO" id="GO:0050380">
    <property type="term" value="F:undecaprenyl-diphosphatase activity"/>
    <property type="evidence" value="ECO:0007669"/>
    <property type="project" value="UniProtKB-UniRule"/>
</dbReference>
<evidence type="ECO:0000256" key="5">
    <source>
        <dbReference type="ARBA" id="ARBA00022475"/>
    </source>
</evidence>
<dbReference type="Proteomes" id="UP000236394">
    <property type="component" value="Unassembled WGS sequence"/>
</dbReference>
<dbReference type="InterPro" id="IPR003824">
    <property type="entry name" value="UppP"/>
</dbReference>
<keyword evidence="9 17" id="KW-0573">Peptidoglycan synthesis</keyword>
<sequence>MEQINIGLELLKTLLLAVVEGITEWLPVSSTAHLLLVDKLVQLHGSPAFKSLFLVFIQLGAILAVVIYYFKKLVPWQNGREGFKWRPERFGLWLKIVVASVPAAVIGIAFDDFFEAYFYNQYTIGIMLIVFGLLFLWVERSSRKLSAAGRYKTVEELTYKAAFIIGCWQVVAAAFPGTSRSGATIVGALLIGVSRAAAAEFTFYLAIPAMAGASLLKLLRFKGAFTPAELLILAVGFLLALAVSLPVIHYFISYIKRHDFKPFAYYRLILGILVLCLSFL</sequence>
<keyword evidence="6 17" id="KW-0812">Transmembrane</keyword>
<comment type="function">
    <text evidence="17">Catalyzes the dephosphorylation of undecaprenyl diphosphate (UPP). Confers resistance to bacitracin.</text>
</comment>
<dbReference type="GO" id="GO:0009252">
    <property type="term" value="P:peptidoglycan biosynthetic process"/>
    <property type="evidence" value="ECO:0007669"/>
    <property type="project" value="UniProtKB-KW"/>
</dbReference>
<comment type="caution">
    <text evidence="18">The sequence shown here is derived from an EMBL/GenBank/DDBJ whole genome shotgun (WGS) entry which is preliminary data.</text>
</comment>
<feature type="transmembrane region" description="Helical" evidence="17">
    <location>
        <begin position="157"/>
        <end position="176"/>
    </location>
</feature>
<evidence type="ECO:0000256" key="9">
    <source>
        <dbReference type="ARBA" id="ARBA00022984"/>
    </source>
</evidence>
<evidence type="ECO:0000313" key="18">
    <source>
        <dbReference type="EMBL" id="PNH18734.1"/>
    </source>
</evidence>
<evidence type="ECO:0000256" key="13">
    <source>
        <dbReference type="ARBA" id="ARBA00023316"/>
    </source>
</evidence>
<dbReference type="GO" id="GO:0008360">
    <property type="term" value="P:regulation of cell shape"/>
    <property type="evidence" value="ECO:0007669"/>
    <property type="project" value="UniProtKB-KW"/>
</dbReference>
<evidence type="ECO:0000256" key="17">
    <source>
        <dbReference type="HAMAP-Rule" id="MF_01006"/>
    </source>
</evidence>
<reference evidence="19" key="1">
    <citation type="submission" date="2017-04" db="EMBL/GenBank/DDBJ databases">
        <authorList>
            <person name="Bumgarner R.E."/>
            <person name="Fredricks D.N."/>
            <person name="Srinivasan S."/>
        </authorList>
    </citation>
    <scope>NUCLEOTIDE SEQUENCE [LARGE SCALE GENOMIC DNA]</scope>
    <source>
        <strain evidence="19">KA00405</strain>
    </source>
</reference>
<feature type="transmembrane region" description="Helical" evidence="17">
    <location>
        <begin position="116"/>
        <end position="137"/>
    </location>
</feature>
<keyword evidence="10 17" id="KW-1133">Transmembrane helix</keyword>
<keyword evidence="7 17" id="KW-0378">Hydrolase</keyword>
<evidence type="ECO:0000256" key="15">
    <source>
        <dbReference type="ARBA" id="ARBA00032932"/>
    </source>
</evidence>
<evidence type="ECO:0000256" key="12">
    <source>
        <dbReference type="ARBA" id="ARBA00023251"/>
    </source>
</evidence>
<dbReference type="PANTHER" id="PTHR30622:SF3">
    <property type="entry name" value="UNDECAPRENYL-DIPHOSPHATASE"/>
    <property type="match status" value="1"/>
</dbReference>
<evidence type="ECO:0000313" key="19">
    <source>
        <dbReference type="Proteomes" id="UP000236394"/>
    </source>
</evidence>
<dbReference type="AlphaFoldDB" id="A0A2J8B1V1"/>
<evidence type="ECO:0000256" key="3">
    <source>
        <dbReference type="ARBA" id="ARBA00012374"/>
    </source>
</evidence>
<feature type="transmembrane region" description="Helical" evidence="17">
    <location>
        <begin position="90"/>
        <end position="110"/>
    </location>
</feature>
<evidence type="ECO:0000256" key="4">
    <source>
        <dbReference type="ARBA" id="ARBA00021581"/>
    </source>
</evidence>
<evidence type="ECO:0000256" key="1">
    <source>
        <dbReference type="ARBA" id="ARBA00004651"/>
    </source>
</evidence>
<dbReference type="Pfam" id="PF02673">
    <property type="entry name" value="BacA"/>
    <property type="match status" value="1"/>
</dbReference>
<evidence type="ECO:0000256" key="10">
    <source>
        <dbReference type="ARBA" id="ARBA00022989"/>
    </source>
</evidence>
<gene>
    <name evidence="17" type="primary">uppP</name>
    <name evidence="18" type="ORF">B7R76_04035</name>
</gene>
<dbReference type="NCBIfam" id="NF001391">
    <property type="entry name" value="PRK00281.1-5"/>
    <property type="match status" value="1"/>
</dbReference>
<keyword evidence="5 17" id="KW-1003">Cell membrane</keyword>
<dbReference type="RefSeq" id="WP_102892435.1">
    <property type="nucleotide sequence ID" value="NZ_NBZD01000002.1"/>
</dbReference>
<evidence type="ECO:0000256" key="6">
    <source>
        <dbReference type="ARBA" id="ARBA00022692"/>
    </source>
</evidence>
<feature type="transmembrane region" description="Helical" evidence="17">
    <location>
        <begin position="196"/>
        <end position="218"/>
    </location>
</feature>
<evidence type="ECO:0000256" key="14">
    <source>
        <dbReference type="ARBA" id="ARBA00032707"/>
    </source>
</evidence>
<dbReference type="HAMAP" id="MF_01006">
    <property type="entry name" value="Undec_diphosphatase"/>
    <property type="match status" value="1"/>
</dbReference>
<protein>
    <recommendedName>
        <fullName evidence="4 17">Undecaprenyl-diphosphatase</fullName>
        <ecNumber evidence="3 17">3.6.1.27</ecNumber>
    </recommendedName>
    <alternativeName>
        <fullName evidence="15 17">Bacitracin resistance protein</fullName>
    </alternativeName>
    <alternativeName>
        <fullName evidence="14 17">Undecaprenyl pyrophosphate phosphatase</fullName>
    </alternativeName>
</protein>
<feature type="transmembrane region" description="Helical" evidence="17">
    <location>
        <begin position="48"/>
        <end position="70"/>
    </location>
</feature>
<dbReference type="GO" id="GO:0005886">
    <property type="term" value="C:plasma membrane"/>
    <property type="evidence" value="ECO:0007669"/>
    <property type="project" value="UniProtKB-SubCell"/>
</dbReference>
<keyword evidence="8 17" id="KW-0133">Cell shape</keyword>
<keyword evidence="12 17" id="KW-0046">Antibiotic resistance</keyword>
<feature type="transmembrane region" description="Helical" evidence="17">
    <location>
        <begin position="230"/>
        <end position="252"/>
    </location>
</feature>